<keyword evidence="1" id="KW-0472">Membrane</keyword>
<proteinExistence type="predicted"/>
<dbReference type="Proteomes" id="UP000179115">
    <property type="component" value="Unassembled WGS sequence"/>
</dbReference>
<accession>A0A1F6EE49</accession>
<evidence type="ECO:0008006" key="4">
    <source>
        <dbReference type="Google" id="ProtNLM"/>
    </source>
</evidence>
<evidence type="ECO:0000313" key="2">
    <source>
        <dbReference type="EMBL" id="OGG71482.1"/>
    </source>
</evidence>
<evidence type="ECO:0000313" key="3">
    <source>
        <dbReference type="Proteomes" id="UP000179115"/>
    </source>
</evidence>
<feature type="transmembrane region" description="Helical" evidence="1">
    <location>
        <begin position="46"/>
        <end position="66"/>
    </location>
</feature>
<protein>
    <recommendedName>
        <fullName evidence="4">Prepilin-type N-terminal cleavage/methylation domain-containing protein</fullName>
    </recommendedName>
</protein>
<keyword evidence="1" id="KW-1133">Transmembrane helix</keyword>
<gene>
    <name evidence="2" type="ORF">A3A35_03100</name>
</gene>
<dbReference type="EMBL" id="MFLV01000020">
    <property type="protein sequence ID" value="OGG71482.1"/>
    <property type="molecule type" value="Genomic_DNA"/>
</dbReference>
<sequence>MINRPPARYKRGQLSATFAAGKSGAGSTPYHFSKKSGKGFTLLETIIYIGLSGLILAGILGTVYPLMSGADSISKSVTAEGEALFILRKVFFALSSVSSPVPIAVPSEGESGDTLIVNRFPSGTVIIAQNGDAIEVDGVPITASRVTVTNFRVGHIAPALGVPRYIELEFDANGKHVGPVRKYLHF</sequence>
<dbReference type="AlphaFoldDB" id="A0A1F6EE49"/>
<evidence type="ECO:0000256" key="1">
    <source>
        <dbReference type="SAM" id="Phobius"/>
    </source>
</evidence>
<reference evidence="2 3" key="1">
    <citation type="journal article" date="2016" name="Nat. Commun.">
        <title>Thousands of microbial genomes shed light on interconnected biogeochemical processes in an aquifer system.</title>
        <authorList>
            <person name="Anantharaman K."/>
            <person name="Brown C.T."/>
            <person name="Hug L.A."/>
            <person name="Sharon I."/>
            <person name="Castelle C.J."/>
            <person name="Probst A.J."/>
            <person name="Thomas B.C."/>
            <person name="Singh A."/>
            <person name="Wilkins M.J."/>
            <person name="Karaoz U."/>
            <person name="Brodie E.L."/>
            <person name="Williams K.H."/>
            <person name="Hubbard S.S."/>
            <person name="Banfield J.F."/>
        </authorList>
    </citation>
    <scope>NUCLEOTIDE SEQUENCE [LARGE SCALE GENOMIC DNA]</scope>
</reference>
<dbReference type="STRING" id="1798508.A3A35_03100"/>
<keyword evidence="1" id="KW-0812">Transmembrane</keyword>
<name>A0A1F6EE49_9BACT</name>
<comment type="caution">
    <text evidence="2">The sequence shown here is derived from an EMBL/GenBank/DDBJ whole genome shotgun (WGS) entry which is preliminary data.</text>
</comment>
<organism evidence="2 3">
    <name type="scientific">Candidatus Kaiserbacteria bacterium RIFCSPLOWO2_01_FULL_51_21</name>
    <dbReference type="NCBI Taxonomy" id="1798508"/>
    <lineage>
        <taxon>Bacteria</taxon>
        <taxon>Candidatus Kaiseribacteriota</taxon>
    </lineage>
</organism>